<dbReference type="EMBL" id="LXEY01000020">
    <property type="protein sequence ID" value="OAV60214.1"/>
    <property type="molecule type" value="Genomic_DNA"/>
</dbReference>
<feature type="transmembrane region" description="Helical" evidence="2">
    <location>
        <begin position="150"/>
        <end position="174"/>
    </location>
</feature>
<dbReference type="STRING" id="1837282.A6F49_12565"/>
<sequence>MTNHPNSDSENPREHDDDSSSESATPPPPPEDTQDDDVGLATEMLFSGTQREQLRNAPDYETFETGVLSFDDEELYQDVDPPEDEADEAHTELNITSDQSHARDAAQATAAKNAHAPSAPDQQSFGNYQAQSFDPHQQYTPKTGTTNEPFALAMFIILTLAALGIFGALLWLIYRLVTGA</sequence>
<dbReference type="RefSeq" id="WP_043057443.1">
    <property type="nucleotide sequence ID" value="NZ_LXEY01000020.1"/>
</dbReference>
<gene>
    <name evidence="3" type="ORF">A6F49_12565</name>
</gene>
<dbReference type="AlphaFoldDB" id="A0A1B7LY44"/>
<evidence type="ECO:0000256" key="1">
    <source>
        <dbReference type="SAM" id="MobiDB-lite"/>
    </source>
</evidence>
<proteinExistence type="predicted"/>
<keyword evidence="2" id="KW-0472">Membrane</keyword>
<protein>
    <submittedName>
        <fullName evidence="3">Uncharacterized protein</fullName>
    </submittedName>
</protein>
<keyword evidence="4" id="KW-1185">Reference proteome</keyword>
<name>A0A1B7LY44_9MICC</name>
<evidence type="ECO:0000313" key="4">
    <source>
        <dbReference type="Proteomes" id="UP000078292"/>
    </source>
</evidence>
<comment type="caution">
    <text evidence="3">The sequence shown here is derived from an EMBL/GenBank/DDBJ whole genome shotgun (WGS) entry which is preliminary data.</text>
</comment>
<reference evidence="3 4" key="1">
    <citation type="submission" date="2016-04" db="EMBL/GenBank/DDBJ databases">
        <title>First whole genome shotgun sequence of the bacterium Enteractinococcus sp. strain UASWS1574.</title>
        <authorList>
            <person name="Crovadore J."/>
            <person name="Chablais R."/>
            <person name="Lefort F."/>
        </authorList>
    </citation>
    <scope>NUCLEOTIDE SEQUENCE [LARGE SCALE GENOMIC DNA]</scope>
    <source>
        <strain evidence="3 4">UASWS1574</strain>
    </source>
</reference>
<keyword evidence="2" id="KW-0812">Transmembrane</keyword>
<dbReference type="Proteomes" id="UP000078292">
    <property type="component" value="Unassembled WGS sequence"/>
</dbReference>
<evidence type="ECO:0000256" key="2">
    <source>
        <dbReference type="SAM" id="Phobius"/>
    </source>
</evidence>
<organism evidence="3 4">
    <name type="scientific">Enteractinococcus helveticum</name>
    <dbReference type="NCBI Taxonomy" id="1837282"/>
    <lineage>
        <taxon>Bacteria</taxon>
        <taxon>Bacillati</taxon>
        <taxon>Actinomycetota</taxon>
        <taxon>Actinomycetes</taxon>
        <taxon>Micrococcales</taxon>
        <taxon>Micrococcaceae</taxon>
    </lineage>
</organism>
<accession>A0A1B7LY44</accession>
<keyword evidence="2" id="KW-1133">Transmembrane helix</keyword>
<feature type="region of interest" description="Disordered" evidence="1">
    <location>
        <begin position="1"/>
        <end position="128"/>
    </location>
</feature>
<dbReference type="OrthoDB" id="9843726at2"/>
<evidence type="ECO:0000313" key="3">
    <source>
        <dbReference type="EMBL" id="OAV60214.1"/>
    </source>
</evidence>
<feature type="compositionally biased region" description="Acidic residues" evidence="1">
    <location>
        <begin position="70"/>
        <end position="87"/>
    </location>
</feature>
<feature type="compositionally biased region" description="Low complexity" evidence="1">
    <location>
        <begin position="105"/>
        <end position="116"/>
    </location>
</feature>